<comment type="caution">
    <text evidence="1">The sequence shown here is derived from an EMBL/GenBank/DDBJ whole genome shotgun (WGS) entry which is preliminary data.</text>
</comment>
<name>A0AAD4WYR8_PRUDU</name>
<accession>A0AAD4WYR8</accession>
<dbReference type="EMBL" id="JAJFAZ020000001">
    <property type="protein sequence ID" value="KAI5350022.1"/>
    <property type="molecule type" value="Genomic_DNA"/>
</dbReference>
<dbReference type="SUPFAM" id="SSF56672">
    <property type="entry name" value="DNA/RNA polymerases"/>
    <property type="match status" value="1"/>
</dbReference>
<sequence>MKDLGPLHYFLGMEAVWTSTGLHLSQSKYILDLLTRTKMLDCKPLPTPVVGGCRLSLHDGDALSDVSEYRSVIGALQYLTFTRPNIAFFVNQVCQFMHKPATTHWAVVERILCYLKSTSDDGLVYKPSSLSLTTYADADYAGDLDDHRSTGGIEAEYRQLAYIVVALSLSRTRHIEVDYHYVREKVIHKELEVDYISSKDQLADLLIKVPLFGFVTYSPSFPFFVSRSASGGMMNLIQP</sequence>
<dbReference type="PANTHER" id="PTHR11439">
    <property type="entry name" value="GAG-POL-RELATED RETROTRANSPOSON"/>
    <property type="match status" value="1"/>
</dbReference>
<organism evidence="1 2">
    <name type="scientific">Prunus dulcis</name>
    <name type="common">Almond</name>
    <name type="synonym">Amygdalus dulcis</name>
    <dbReference type="NCBI Taxonomy" id="3755"/>
    <lineage>
        <taxon>Eukaryota</taxon>
        <taxon>Viridiplantae</taxon>
        <taxon>Streptophyta</taxon>
        <taxon>Embryophyta</taxon>
        <taxon>Tracheophyta</taxon>
        <taxon>Spermatophyta</taxon>
        <taxon>Magnoliopsida</taxon>
        <taxon>eudicotyledons</taxon>
        <taxon>Gunneridae</taxon>
        <taxon>Pentapetalae</taxon>
        <taxon>rosids</taxon>
        <taxon>fabids</taxon>
        <taxon>Rosales</taxon>
        <taxon>Rosaceae</taxon>
        <taxon>Amygdaloideae</taxon>
        <taxon>Amygdaleae</taxon>
        <taxon>Prunus</taxon>
    </lineage>
</organism>
<gene>
    <name evidence="1" type="ORF">L3X38_002913</name>
</gene>
<dbReference type="AlphaFoldDB" id="A0AAD4WYR8"/>
<keyword evidence="2" id="KW-1185">Reference proteome</keyword>
<evidence type="ECO:0000313" key="1">
    <source>
        <dbReference type="EMBL" id="KAI5350022.1"/>
    </source>
</evidence>
<protein>
    <recommendedName>
        <fullName evidence="3">Transposable element protein</fullName>
    </recommendedName>
</protein>
<dbReference type="PANTHER" id="PTHR11439:SF467">
    <property type="entry name" value="INTEGRASE CATALYTIC DOMAIN-CONTAINING PROTEIN"/>
    <property type="match status" value="1"/>
</dbReference>
<reference evidence="1 2" key="1">
    <citation type="journal article" date="2022" name="G3 (Bethesda)">
        <title>Whole-genome sequence and methylome profiling of the almond [Prunus dulcis (Mill.) D.A. Webb] cultivar 'Nonpareil'.</title>
        <authorList>
            <person name="D'Amico-Willman K.M."/>
            <person name="Ouma W.Z."/>
            <person name="Meulia T."/>
            <person name="Sideli G.M."/>
            <person name="Gradziel T.M."/>
            <person name="Fresnedo-Ramirez J."/>
        </authorList>
    </citation>
    <scope>NUCLEOTIDE SEQUENCE [LARGE SCALE GENOMIC DNA]</scope>
    <source>
        <strain evidence="1">Clone GOH B32 T37-40</strain>
    </source>
</reference>
<dbReference type="CDD" id="cd09272">
    <property type="entry name" value="RNase_HI_RT_Ty1"/>
    <property type="match status" value="1"/>
</dbReference>
<dbReference type="InterPro" id="IPR043502">
    <property type="entry name" value="DNA/RNA_pol_sf"/>
</dbReference>
<evidence type="ECO:0008006" key="3">
    <source>
        <dbReference type="Google" id="ProtNLM"/>
    </source>
</evidence>
<proteinExistence type="predicted"/>
<evidence type="ECO:0000313" key="2">
    <source>
        <dbReference type="Proteomes" id="UP001054821"/>
    </source>
</evidence>
<dbReference type="Proteomes" id="UP001054821">
    <property type="component" value="Chromosome 1"/>
</dbReference>